<dbReference type="VEuPathDB" id="TriTrypDB:BSAL_87805"/>
<gene>
    <name evidence="1" type="ORF">BSAL_87805</name>
</gene>
<keyword evidence="2" id="KW-1185">Reference proteome</keyword>
<dbReference type="Proteomes" id="UP000051952">
    <property type="component" value="Unassembled WGS sequence"/>
</dbReference>
<organism evidence="1 2">
    <name type="scientific">Bodo saltans</name>
    <name type="common">Flagellated protozoan</name>
    <dbReference type="NCBI Taxonomy" id="75058"/>
    <lineage>
        <taxon>Eukaryota</taxon>
        <taxon>Discoba</taxon>
        <taxon>Euglenozoa</taxon>
        <taxon>Kinetoplastea</taxon>
        <taxon>Metakinetoplastina</taxon>
        <taxon>Eubodonida</taxon>
        <taxon>Bodonidae</taxon>
        <taxon>Bodo</taxon>
    </lineage>
</organism>
<dbReference type="AlphaFoldDB" id="A0A0S4J1Y3"/>
<evidence type="ECO:0000313" key="1">
    <source>
        <dbReference type="EMBL" id="CUG83813.1"/>
    </source>
</evidence>
<reference evidence="2" key="1">
    <citation type="submission" date="2015-09" db="EMBL/GenBank/DDBJ databases">
        <authorList>
            <consortium name="Pathogen Informatics"/>
        </authorList>
    </citation>
    <scope>NUCLEOTIDE SEQUENCE [LARGE SCALE GENOMIC DNA]</scope>
    <source>
        <strain evidence="2">Lake Konstanz</strain>
    </source>
</reference>
<dbReference type="EMBL" id="CYKH01001106">
    <property type="protein sequence ID" value="CUG83813.1"/>
    <property type="molecule type" value="Genomic_DNA"/>
</dbReference>
<name>A0A0S4J1Y3_BODSA</name>
<sequence>MTFSTPSTLQFANDSVSLKFSGEPPPRNPFCRHSLDKAPLQPLPSLRSRRRVLRAGVAPHHSIHFSPSPLSSDTKIITVAIRFPPAPYESFPLDDAPAIIVGNIRSYVKTNDTLPPL</sequence>
<accession>A0A0S4J1Y3</accession>
<evidence type="ECO:0000313" key="2">
    <source>
        <dbReference type="Proteomes" id="UP000051952"/>
    </source>
</evidence>
<protein>
    <submittedName>
        <fullName evidence="1">Uncharacterized protein</fullName>
    </submittedName>
</protein>
<proteinExistence type="predicted"/>